<evidence type="ECO:0000259" key="2">
    <source>
        <dbReference type="Pfam" id="PF07811"/>
    </source>
</evidence>
<dbReference type="InterPro" id="IPR012495">
    <property type="entry name" value="TadE-like_dom"/>
</dbReference>
<keyword evidence="4" id="KW-1185">Reference proteome</keyword>
<evidence type="ECO:0000313" key="4">
    <source>
        <dbReference type="Proteomes" id="UP000244810"/>
    </source>
</evidence>
<feature type="transmembrane region" description="Helical" evidence="1">
    <location>
        <begin position="30"/>
        <end position="53"/>
    </location>
</feature>
<keyword evidence="1" id="KW-1133">Transmembrane helix</keyword>
<comment type="caution">
    <text evidence="3">The sequence shown here is derived from an EMBL/GenBank/DDBJ whole genome shotgun (WGS) entry which is preliminary data.</text>
</comment>
<evidence type="ECO:0000313" key="3">
    <source>
        <dbReference type="EMBL" id="PVE47112.1"/>
    </source>
</evidence>
<organism evidence="3 4">
    <name type="scientific">Pararhodobacter aggregans</name>
    <dbReference type="NCBI Taxonomy" id="404875"/>
    <lineage>
        <taxon>Bacteria</taxon>
        <taxon>Pseudomonadati</taxon>
        <taxon>Pseudomonadota</taxon>
        <taxon>Alphaproteobacteria</taxon>
        <taxon>Rhodobacterales</taxon>
        <taxon>Paracoccaceae</taxon>
        <taxon>Pararhodobacter</taxon>
    </lineage>
</organism>
<dbReference type="Proteomes" id="UP000244810">
    <property type="component" value="Unassembled WGS sequence"/>
</dbReference>
<proteinExistence type="predicted"/>
<protein>
    <recommendedName>
        <fullName evidence="2">TadE-like domain-containing protein</fullName>
    </recommendedName>
</protein>
<feature type="domain" description="TadE-like" evidence="2">
    <location>
        <begin position="24"/>
        <end position="66"/>
    </location>
</feature>
<evidence type="ECO:0000256" key="1">
    <source>
        <dbReference type="SAM" id="Phobius"/>
    </source>
</evidence>
<sequence length="153" mass="16927">MVKIMRYPLSLEPVLRAWRREESGAVTVEFVILLPFMIGLLGLIAAASLYLALASDVQQLSYELARASLPEAQATETEAECDDLGARWVPTLAANLPMLDADRVLDVTCQQDPANDLLQVTVNYDTRGTLAAILGGLIGMEFHSFRRSSFIRW</sequence>
<dbReference type="Pfam" id="PF07811">
    <property type="entry name" value="TadE"/>
    <property type="match status" value="1"/>
</dbReference>
<accession>A0A2T7UR24</accession>
<reference evidence="3 4" key="1">
    <citation type="journal article" date="2011" name="Syst. Appl. Microbiol.">
        <title>Defluviimonas denitrificans gen. nov., sp. nov., and Pararhodobacter aggregans gen. nov., sp. nov., non-phototrophic Rhodobacteraceae from the biofilter of a marine aquaculture.</title>
        <authorList>
            <person name="Foesel B.U."/>
            <person name="Drake H.L."/>
            <person name="Schramm A."/>
        </authorList>
    </citation>
    <scope>NUCLEOTIDE SEQUENCE [LARGE SCALE GENOMIC DNA]</scope>
    <source>
        <strain evidence="3 4">D1-19</strain>
    </source>
</reference>
<keyword evidence="1" id="KW-0812">Transmembrane</keyword>
<gene>
    <name evidence="3" type="ORF">DDE23_12755</name>
</gene>
<name>A0A2T7UR24_9RHOB</name>
<dbReference type="EMBL" id="QDDR01000006">
    <property type="protein sequence ID" value="PVE47112.1"/>
    <property type="molecule type" value="Genomic_DNA"/>
</dbReference>
<keyword evidence="1" id="KW-0472">Membrane</keyword>
<dbReference type="AlphaFoldDB" id="A0A2T7UR24"/>